<dbReference type="RefSeq" id="WP_201682196.1">
    <property type="nucleotide sequence ID" value="NZ_JAEQNA010000001.1"/>
</dbReference>
<reference evidence="2" key="1">
    <citation type="submission" date="2021-01" db="EMBL/GenBank/DDBJ databases">
        <title>Ramlibacter sp. strain AW1 16S ribosomal RNA gene Genome sequencing and assembly.</title>
        <authorList>
            <person name="Kang M."/>
        </authorList>
    </citation>
    <scope>NUCLEOTIDE SEQUENCE</scope>
    <source>
        <strain evidence="2">AW1</strain>
    </source>
</reference>
<gene>
    <name evidence="2" type="ORF">JI739_02170</name>
</gene>
<dbReference type="SUPFAM" id="SSF69318">
    <property type="entry name" value="Integrin alpha N-terminal domain"/>
    <property type="match status" value="1"/>
</dbReference>
<evidence type="ECO:0000313" key="3">
    <source>
        <dbReference type="Proteomes" id="UP000613011"/>
    </source>
</evidence>
<dbReference type="EMBL" id="JAEQNA010000001">
    <property type="protein sequence ID" value="MBL0419144.1"/>
    <property type="molecule type" value="Genomic_DNA"/>
</dbReference>
<evidence type="ECO:0000313" key="2">
    <source>
        <dbReference type="EMBL" id="MBL0419144.1"/>
    </source>
</evidence>
<name>A0A936ZR41_9BURK</name>
<sequence length="298" mass="31675">MPALVGMLLAATARSAPALEVTRGQMAREVCTAAASVPSAPADAVQPVPLPDTVPAIGEHDIRIAWLAGPDSRYSHAALGNDIHAASLHATVRGTREVVNLVLPQDRVFEDRIPRLVDLDGDGRDEVVVVESRAGRGASLVAYGIERSGHAAAWVERARSDPVGSMRWLNPIGAADFDGDGRLELASVTTPHIGGVLTLYRYAPPRLEVLGRTEGVSNHRFGSPEQRLSALLARPDGPVVVVPDQAFSRLLFHGWARGAWRPAAPALPLPGKVERVLGLDETVCVELAGGDWLRITAP</sequence>
<organism evidence="2 3">
    <name type="scientific">Ramlibacter aurantiacus</name>
    <dbReference type="NCBI Taxonomy" id="2801330"/>
    <lineage>
        <taxon>Bacteria</taxon>
        <taxon>Pseudomonadati</taxon>
        <taxon>Pseudomonadota</taxon>
        <taxon>Betaproteobacteria</taxon>
        <taxon>Burkholderiales</taxon>
        <taxon>Comamonadaceae</taxon>
        <taxon>Ramlibacter</taxon>
    </lineage>
</organism>
<protein>
    <submittedName>
        <fullName evidence="2">VCBS repeat-containing protein</fullName>
    </submittedName>
</protein>
<keyword evidence="3" id="KW-1185">Reference proteome</keyword>
<dbReference type="InterPro" id="IPR013517">
    <property type="entry name" value="FG-GAP"/>
</dbReference>
<keyword evidence="1" id="KW-0732">Signal</keyword>
<dbReference type="AlphaFoldDB" id="A0A936ZR41"/>
<dbReference type="Proteomes" id="UP000613011">
    <property type="component" value="Unassembled WGS sequence"/>
</dbReference>
<comment type="caution">
    <text evidence="2">The sequence shown here is derived from an EMBL/GenBank/DDBJ whole genome shotgun (WGS) entry which is preliminary data.</text>
</comment>
<dbReference type="Pfam" id="PF13517">
    <property type="entry name" value="FG-GAP_3"/>
    <property type="match status" value="1"/>
</dbReference>
<accession>A0A936ZR41</accession>
<evidence type="ECO:0000256" key="1">
    <source>
        <dbReference type="ARBA" id="ARBA00022729"/>
    </source>
</evidence>
<dbReference type="InterPro" id="IPR028994">
    <property type="entry name" value="Integrin_alpha_N"/>
</dbReference>
<proteinExistence type="predicted"/>